<comment type="similarity">
    <text evidence="2 7">Belongs to the cytochrome P450 family.</text>
</comment>
<dbReference type="PANTHER" id="PTHR24304">
    <property type="entry name" value="CYTOCHROME P450 FAMILY 7"/>
    <property type="match status" value="1"/>
</dbReference>
<evidence type="ECO:0000256" key="5">
    <source>
        <dbReference type="ARBA" id="ARBA00023004"/>
    </source>
</evidence>
<feature type="region of interest" description="Disordered" evidence="8">
    <location>
        <begin position="464"/>
        <end position="484"/>
    </location>
</feature>
<evidence type="ECO:0000256" key="1">
    <source>
        <dbReference type="ARBA" id="ARBA00001971"/>
    </source>
</evidence>
<keyword evidence="3 7" id="KW-0349">Heme</keyword>
<keyword evidence="4 7" id="KW-0479">Metal-binding</keyword>
<evidence type="ECO:0000313" key="10">
    <source>
        <dbReference type="Proteomes" id="UP001446871"/>
    </source>
</evidence>
<comment type="cofactor">
    <cofactor evidence="1">
        <name>heme</name>
        <dbReference type="ChEBI" id="CHEBI:30413"/>
    </cofactor>
</comment>
<dbReference type="CDD" id="cd11042">
    <property type="entry name" value="CYP51-like"/>
    <property type="match status" value="1"/>
</dbReference>
<proteinExistence type="inferred from homology"/>
<dbReference type="InterPro" id="IPR050529">
    <property type="entry name" value="CYP450_sterol_14alpha_dmase"/>
</dbReference>
<keyword evidence="10" id="KW-1185">Reference proteome</keyword>
<dbReference type="InterPro" id="IPR036396">
    <property type="entry name" value="Cyt_P450_sf"/>
</dbReference>
<evidence type="ECO:0000256" key="8">
    <source>
        <dbReference type="SAM" id="MobiDB-lite"/>
    </source>
</evidence>
<dbReference type="InterPro" id="IPR017972">
    <property type="entry name" value="Cyt_P450_CS"/>
</dbReference>
<name>A0ABR1UYF9_9PEZI</name>
<evidence type="ECO:0000256" key="4">
    <source>
        <dbReference type="ARBA" id="ARBA00022723"/>
    </source>
</evidence>
<evidence type="ECO:0000256" key="6">
    <source>
        <dbReference type="ARBA" id="ARBA00023033"/>
    </source>
</evidence>
<dbReference type="Proteomes" id="UP001446871">
    <property type="component" value="Unassembled WGS sequence"/>
</dbReference>
<sequence>MNPWMPAMPIGTHRFFPQNVLYNQPQSYITAPSLYRSNSFAMVSFVELQQMSVLQHIAQGLIGLVAFVLLNACRQILFRPKTEPPSVFHWIPYIGNAVSYGMDPVGFFHKYRAKASFFYGDIFTFTLFGRKITCYLGIDGNDFILNGKLQDVNAEEVYGPLTIPVFGSDVVYDCPNSKLMEQKKFVKFGLTQAALQAHVPLIENEVLDYIKSTPAWKGDSGVVDVTTAMAEITLFTAARSLQGREVRQKLNADFAKLYHDLDLGFSPINFLFPGLPLPRNRRRDAAHVKMRDVYLDIIKERRKHDPNSDVEGQDMIWNLMNNCNYKDGTPISDKEIAHMMITLLMGGQHSSASAGSWILLRLAAHPDIAEELFHEQMQNLGQGGSKSEGRRLPPIQYSDLDKLPLLHNVVKETLRLHGSIHTILRKVKNPLPVAGTPYIIGPDKVLLSSPTVTSTSEEFFRDAQSWSPHRWDDKPGDGAADKEEPVVDYGYGATTSGSKSPYLPFGAGRHRCIGEKFAYLNLGVIVGTLVRSFEFSTMDGRVGVVPDTDHTSMFARPPQPSLIRFTRRECD</sequence>
<keyword evidence="7" id="KW-0560">Oxidoreductase</keyword>
<dbReference type="EMBL" id="JAQQWM010000005">
    <property type="protein sequence ID" value="KAK8063969.1"/>
    <property type="molecule type" value="Genomic_DNA"/>
</dbReference>
<dbReference type="Gene3D" id="1.10.630.10">
    <property type="entry name" value="Cytochrome P450"/>
    <property type="match status" value="1"/>
</dbReference>
<accession>A0ABR1UYF9</accession>
<dbReference type="PRINTS" id="PR00465">
    <property type="entry name" value="EP450IV"/>
</dbReference>
<dbReference type="InterPro" id="IPR002403">
    <property type="entry name" value="Cyt_P450_E_grp-IV"/>
</dbReference>
<organism evidence="9 10">
    <name type="scientific">Apiospora saccharicola</name>
    <dbReference type="NCBI Taxonomy" id="335842"/>
    <lineage>
        <taxon>Eukaryota</taxon>
        <taxon>Fungi</taxon>
        <taxon>Dikarya</taxon>
        <taxon>Ascomycota</taxon>
        <taxon>Pezizomycotina</taxon>
        <taxon>Sordariomycetes</taxon>
        <taxon>Xylariomycetidae</taxon>
        <taxon>Amphisphaeriales</taxon>
        <taxon>Apiosporaceae</taxon>
        <taxon>Apiospora</taxon>
    </lineage>
</organism>
<keyword evidence="6 7" id="KW-0503">Monooxygenase</keyword>
<evidence type="ECO:0000313" key="9">
    <source>
        <dbReference type="EMBL" id="KAK8063969.1"/>
    </source>
</evidence>
<dbReference type="PANTHER" id="PTHR24304:SF2">
    <property type="entry name" value="24-HYDROXYCHOLESTEROL 7-ALPHA-HYDROXYLASE"/>
    <property type="match status" value="1"/>
</dbReference>
<comment type="caution">
    <text evidence="9">The sequence shown here is derived from an EMBL/GenBank/DDBJ whole genome shotgun (WGS) entry which is preliminary data.</text>
</comment>
<keyword evidence="5 7" id="KW-0408">Iron</keyword>
<evidence type="ECO:0000256" key="3">
    <source>
        <dbReference type="ARBA" id="ARBA00022617"/>
    </source>
</evidence>
<dbReference type="SUPFAM" id="SSF48264">
    <property type="entry name" value="Cytochrome P450"/>
    <property type="match status" value="1"/>
</dbReference>
<dbReference type="PROSITE" id="PS00086">
    <property type="entry name" value="CYTOCHROME_P450"/>
    <property type="match status" value="1"/>
</dbReference>
<dbReference type="InterPro" id="IPR001128">
    <property type="entry name" value="Cyt_P450"/>
</dbReference>
<protein>
    <submittedName>
        <fullName evidence="9">Cytochrome P450</fullName>
    </submittedName>
</protein>
<evidence type="ECO:0000256" key="2">
    <source>
        <dbReference type="ARBA" id="ARBA00010617"/>
    </source>
</evidence>
<dbReference type="PRINTS" id="PR00385">
    <property type="entry name" value="P450"/>
</dbReference>
<evidence type="ECO:0000256" key="7">
    <source>
        <dbReference type="RuleBase" id="RU000461"/>
    </source>
</evidence>
<dbReference type="Pfam" id="PF00067">
    <property type="entry name" value="p450"/>
    <property type="match status" value="1"/>
</dbReference>
<gene>
    <name evidence="9" type="ORF">PG996_008621</name>
</gene>
<feature type="compositionally biased region" description="Basic and acidic residues" evidence="8">
    <location>
        <begin position="469"/>
        <end position="484"/>
    </location>
</feature>
<reference evidence="9 10" key="1">
    <citation type="submission" date="2023-01" db="EMBL/GenBank/DDBJ databases">
        <title>Analysis of 21 Apiospora genomes using comparative genomics revels a genus with tremendous synthesis potential of carbohydrate active enzymes and secondary metabolites.</title>
        <authorList>
            <person name="Sorensen T."/>
        </authorList>
    </citation>
    <scope>NUCLEOTIDE SEQUENCE [LARGE SCALE GENOMIC DNA]</scope>
    <source>
        <strain evidence="9 10">CBS 83171</strain>
    </source>
</reference>